<organism evidence="3 4">
    <name type="scientific">Sedimentisphaera cyanobacteriorum</name>
    <dbReference type="NCBI Taxonomy" id="1940790"/>
    <lineage>
        <taxon>Bacteria</taxon>
        <taxon>Pseudomonadati</taxon>
        <taxon>Planctomycetota</taxon>
        <taxon>Phycisphaerae</taxon>
        <taxon>Sedimentisphaerales</taxon>
        <taxon>Sedimentisphaeraceae</taxon>
        <taxon>Sedimentisphaera</taxon>
    </lineage>
</organism>
<reference evidence="4" key="1">
    <citation type="submission" date="2017-02" db="EMBL/GenBank/DDBJ databases">
        <title>Comparative genomics and description of representatives of a novel lineage of planctomycetes thriving in anoxic sediments.</title>
        <authorList>
            <person name="Spring S."/>
            <person name="Bunk B."/>
            <person name="Sproer C."/>
            <person name="Klenk H.-P."/>
        </authorList>
    </citation>
    <scope>NUCLEOTIDE SEQUENCE [LARGE SCALE GENOMIC DNA]</scope>
    <source>
        <strain evidence="4">L21-RPul-D3</strain>
    </source>
</reference>
<proteinExistence type="predicted"/>
<evidence type="ECO:0000259" key="2">
    <source>
        <dbReference type="Pfam" id="PF13439"/>
    </source>
</evidence>
<dbReference type="OrthoDB" id="9795746at2"/>
<dbReference type="EMBL" id="CP019633">
    <property type="protein sequence ID" value="AQQ09293.1"/>
    <property type="molecule type" value="Genomic_DNA"/>
</dbReference>
<dbReference type="RefSeq" id="WP_077539861.1">
    <property type="nucleotide sequence ID" value="NZ_CP019633.1"/>
</dbReference>
<dbReference type="SUPFAM" id="SSF53756">
    <property type="entry name" value="UDP-Glycosyltransferase/glycogen phosphorylase"/>
    <property type="match status" value="1"/>
</dbReference>
<name>A0A1Q2HPX9_9BACT</name>
<dbReference type="AlphaFoldDB" id="A0A1Q2HPX9"/>
<protein>
    <submittedName>
        <fullName evidence="3">GDP-mannose-dependent alpha-(1-6)-phosphatidylinositol monomannoside mannosyltransferase</fullName>
        <ecNumber evidence="3">2.4.1.345</ecNumber>
    </submittedName>
</protein>
<keyword evidence="3" id="KW-0328">Glycosyltransferase</keyword>
<feature type="domain" description="Glycosyl transferase family 1" evidence="1">
    <location>
        <begin position="161"/>
        <end position="322"/>
    </location>
</feature>
<dbReference type="InterPro" id="IPR001296">
    <property type="entry name" value="Glyco_trans_1"/>
</dbReference>
<dbReference type="Gene3D" id="3.40.50.2000">
    <property type="entry name" value="Glycogen Phosphorylase B"/>
    <property type="match status" value="2"/>
</dbReference>
<evidence type="ECO:0000259" key="1">
    <source>
        <dbReference type="Pfam" id="PF00534"/>
    </source>
</evidence>
<keyword evidence="4" id="KW-1185">Reference proteome</keyword>
<dbReference type="GO" id="GO:0043750">
    <property type="term" value="F:phosphatidylinositol alpha-mannosyltransferase activity"/>
    <property type="evidence" value="ECO:0007669"/>
    <property type="project" value="UniProtKB-EC"/>
</dbReference>
<dbReference type="CDD" id="cd03811">
    <property type="entry name" value="GT4_GT28_WabH-like"/>
    <property type="match status" value="1"/>
</dbReference>
<dbReference type="InterPro" id="IPR028098">
    <property type="entry name" value="Glyco_trans_4-like_N"/>
</dbReference>
<evidence type="ECO:0000313" key="4">
    <source>
        <dbReference type="Proteomes" id="UP000188273"/>
    </source>
</evidence>
<gene>
    <name evidence="3" type="primary">pimB</name>
    <name evidence="3" type="ORF">L21SP3_01096</name>
</gene>
<evidence type="ECO:0000313" key="3">
    <source>
        <dbReference type="EMBL" id="AQQ09293.1"/>
    </source>
</evidence>
<dbReference type="STRING" id="1940790.L21SP3_01096"/>
<accession>A0A1Q2HPX9</accession>
<sequence>MKIVQCMFAKGKGGLEQVFVDHTKTLKAAGFEIFPICNCKGSYKENVAEAAGREPILISNTRKLNPFFGWKFARAVMQIQPDIVFLHGNRAISMCLSRFVKKKLPENTKICATTHNYRNKLFTGLDASLVISRDLEEKLKCRAIPSERIFYFPNAVRLEPPKEFHFHSPPVIGTMRRLHHEKGCDVLLKACGILKQRGIEFSLVVGGEGEQRQSLEDLCSELGIEDSVSLPGWVKNKEKFFSEIDIFCMPSRKEGLPVALLEAMSFGKPCITTNLPGPSEAINKNGGGIIIEKENPEKLADALEKIIINEDFAAGLGQKARQTVRDEYSFEMQKKRLSDICERIVRL</sequence>
<feature type="domain" description="Glycosyltransferase subfamily 4-like N-terminal" evidence="2">
    <location>
        <begin position="13"/>
        <end position="159"/>
    </location>
</feature>
<dbReference type="Pfam" id="PF00534">
    <property type="entry name" value="Glycos_transf_1"/>
    <property type="match status" value="1"/>
</dbReference>
<dbReference type="Pfam" id="PF13439">
    <property type="entry name" value="Glyco_transf_4"/>
    <property type="match status" value="1"/>
</dbReference>
<dbReference type="Proteomes" id="UP000188273">
    <property type="component" value="Chromosome"/>
</dbReference>
<dbReference type="PANTHER" id="PTHR12526">
    <property type="entry name" value="GLYCOSYLTRANSFERASE"/>
    <property type="match status" value="1"/>
</dbReference>
<dbReference type="KEGG" id="pbu:L21SP3_01096"/>
<keyword evidence="3" id="KW-0808">Transferase</keyword>
<dbReference type="EC" id="2.4.1.345" evidence="3"/>